<keyword evidence="3" id="KW-0378">Hydrolase</keyword>
<dbReference type="GO" id="GO:0006281">
    <property type="term" value="P:DNA repair"/>
    <property type="evidence" value="ECO:0007669"/>
    <property type="project" value="TreeGrafter"/>
</dbReference>
<dbReference type="Pfam" id="PF00270">
    <property type="entry name" value="DEAD"/>
    <property type="match status" value="1"/>
</dbReference>
<dbReference type="AlphaFoldDB" id="A0A3B0ZAC1"/>
<sequence>MTADPLADGITQVASCLGSDGLLAGEVQGFAARPQQQEMAAAVEQVLADDTTLIVEAGTGTGKTFAYLVPALLSGKKVIISTGTRHLQDQLFHRDLPTVRSALGVPLKAALLKGRANYLCHERLHLARGDGHFTDRRQINQLEQVFEWSGRTASGDIAELSNIPEDSFIWPKITSTTENCLGADCDWFTDCHVMKARREAQDADLVVINHHLLCADMALKEEGFGELLPGAEAFIIDEAHQLPETASRFFGMALSSRQLLELAQDSINEYVSETGELDGVADVARDLEKATREFRLVMGQGETRAPWSRLAGNKDLAEAREALKTALAELALQLEPLSERSRGLDNCYQRALRVQTLLAQTTEQPPEEYIHWFETWRQSFRINLTPLDVSENFNSQRHSLPNCWVFTSATLSVNDSFEHFAHKLGLEDARTLQLDSPFDYANNALFYVPQDMPEPSDPNYTNRMLDEAEAIVSAAHGRTFILFTSYRAMNIARERLRDSCQFPLLIQGDAPRNELLERFRELGNAVLLGTSSFWEGVDVRGEALSCVIIDKLPFASPGDPVWQARIDAMKERGGNPFMDEQLPHAVINLKQGVGRLIRDVSDRGVLVICDPRLLGKRYGRVFLNSLPDMGRTRELDEVVKFFHASDALSL</sequence>
<dbReference type="GO" id="GO:0016818">
    <property type="term" value="F:hydrolase activity, acting on acid anhydrides, in phosphorus-containing anhydrides"/>
    <property type="evidence" value="ECO:0007669"/>
    <property type="project" value="InterPro"/>
</dbReference>
<dbReference type="PANTHER" id="PTHR11472:SF34">
    <property type="entry name" value="REGULATOR OF TELOMERE ELONGATION HELICASE 1"/>
    <property type="match status" value="1"/>
</dbReference>
<protein>
    <recommendedName>
        <fullName evidence="5">DNA 5'-3' helicase</fullName>
        <ecNumber evidence="5">5.6.2.3</ecNumber>
    </recommendedName>
</protein>
<dbReference type="GO" id="GO:0003676">
    <property type="term" value="F:nucleic acid binding"/>
    <property type="evidence" value="ECO:0007669"/>
    <property type="project" value="InterPro"/>
</dbReference>
<evidence type="ECO:0000256" key="4">
    <source>
        <dbReference type="ARBA" id="ARBA00022840"/>
    </source>
</evidence>
<dbReference type="InterPro" id="IPR027417">
    <property type="entry name" value="P-loop_NTPase"/>
</dbReference>
<evidence type="ECO:0000256" key="5">
    <source>
        <dbReference type="ARBA" id="ARBA00044969"/>
    </source>
</evidence>
<gene>
    <name evidence="8" type="ORF">MNBD_GAMMA15-387</name>
</gene>
<comment type="catalytic activity">
    <reaction evidence="6">
        <text>ATP + H2O = ADP + phosphate + H(+)</text>
        <dbReference type="Rhea" id="RHEA:13065"/>
        <dbReference type="ChEBI" id="CHEBI:15377"/>
        <dbReference type="ChEBI" id="CHEBI:15378"/>
        <dbReference type="ChEBI" id="CHEBI:30616"/>
        <dbReference type="ChEBI" id="CHEBI:43474"/>
        <dbReference type="ChEBI" id="CHEBI:456216"/>
        <dbReference type="EC" id="5.6.2.3"/>
    </reaction>
</comment>
<dbReference type="SMART" id="SM00491">
    <property type="entry name" value="HELICc2"/>
    <property type="match status" value="1"/>
</dbReference>
<dbReference type="PROSITE" id="PS51193">
    <property type="entry name" value="HELICASE_ATP_BIND_2"/>
    <property type="match status" value="1"/>
</dbReference>
<reference evidence="8" key="1">
    <citation type="submission" date="2018-06" db="EMBL/GenBank/DDBJ databases">
        <authorList>
            <person name="Zhirakovskaya E."/>
        </authorList>
    </citation>
    <scope>NUCLEOTIDE SEQUENCE</scope>
</reference>
<dbReference type="Pfam" id="PF13307">
    <property type="entry name" value="Helicase_C_2"/>
    <property type="match status" value="1"/>
</dbReference>
<keyword evidence="2" id="KW-0547">Nucleotide-binding</keyword>
<dbReference type="EMBL" id="UOFN01000093">
    <property type="protein sequence ID" value="VAW78354.1"/>
    <property type="molecule type" value="Genomic_DNA"/>
</dbReference>
<evidence type="ECO:0000256" key="2">
    <source>
        <dbReference type="ARBA" id="ARBA00022741"/>
    </source>
</evidence>
<dbReference type="InterPro" id="IPR014001">
    <property type="entry name" value="Helicase_ATP-bd"/>
</dbReference>
<dbReference type="PANTHER" id="PTHR11472">
    <property type="entry name" value="DNA REPAIR DEAD HELICASE RAD3/XP-D SUBFAMILY MEMBER"/>
    <property type="match status" value="1"/>
</dbReference>
<evidence type="ECO:0000256" key="6">
    <source>
        <dbReference type="ARBA" id="ARBA00048954"/>
    </source>
</evidence>
<name>A0A3B0ZAC1_9ZZZZ</name>
<dbReference type="InterPro" id="IPR014013">
    <property type="entry name" value="Helic_SF1/SF2_ATP-bd_DinG/Rad3"/>
</dbReference>
<dbReference type="EC" id="5.6.2.3" evidence="5"/>
<dbReference type="GO" id="GO:0005524">
    <property type="term" value="F:ATP binding"/>
    <property type="evidence" value="ECO:0007669"/>
    <property type="project" value="UniProtKB-KW"/>
</dbReference>
<dbReference type="SMART" id="SM00487">
    <property type="entry name" value="DEXDc"/>
    <property type="match status" value="1"/>
</dbReference>
<feature type="domain" description="Helicase ATP-binding" evidence="7">
    <location>
        <begin position="22"/>
        <end position="298"/>
    </location>
</feature>
<dbReference type="InterPro" id="IPR045028">
    <property type="entry name" value="DinG/Rad3-like"/>
</dbReference>
<evidence type="ECO:0000256" key="1">
    <source>
        <dbReference type="ARBA" id="ARBA00001966"/>
    </source>
</evidence>
<proteinExistence type="predicted"/>
<keyword evidence="8" id="KW-0347">Helicase</keyword>
<dbReference type="InterPro" id="IPR011545">
    <property type="entry name" value="DEAD/DEAH_box_helicase_dom"/>
</dbReference>
<dbReference type="SUPFAM" id="SSF52540">
    <property type="entry name" value="P-loop containing nucleoside triphosphate hydrolases"/>
    <property type="match status" value="2"/>
</dbReference>
<evidence type="ECO:0000259" key="7">
    <source>
        <dbReference type="PROSITE" id="PS51193"/>
    </source>
</evidence>
<keyword evidence="4" id="KW-0067">ATP-binding</keyword>
<dbReference type="FunFam" id="3.40.50.300:FF:000437">
    <property type="entry name" value="ATP-dependent DNA helicase DinG"/>
    <property type="match status" value="1"/>
</dbReference>
<dbReference type="GO" id="GO:0043139">
    <property type="term" value="F:5'-3' DNA helicase activity"/>
    <property type="evidence" value="ECO:0007669"/>
    <property type="project" value="UniProtKB-EC"/>
</dbReference>
<dbReference type="InterPro" id="IPR006555">
    <property type="entry name" value="ATP-dep_Helicase_C"/>
</dbReference>
<evidence type="ECO:0000313" key="8">
    <source>
        <dbReference type="EMBL" id="VAW78354.1"/>
    </source>
</evidence>
<comment type="cofactor">
    <cofactor evidence="1">
        <name>[4Fe-4S] cluster</name>
        <dbReference type="ChEBI" id="CHEBI:49883"/>
    </cofactor>
</comment>
<accession>A0A3B0ZAC1</accession>
<organism evidence="8">
    <name type="scientific">hydrothermal vent metagenome</name>
    <dbReference type="NCBI Taxonomy" id="652676"/>
    <lineage>
        <taxon>unclassified sequences</taxon>
        <taxon>metagenomes</taxon>
        <taxon>ecological metagenomes</taxon>
    </lineage>
</organism>
<evidence type="ECO:0000256" key="3">
    <source>
        <dbReference type="ARBA" id="ARBA00022801"/>
    </source>
</evidence>
<dbReference type="Gene3D" id="3.40.50.300">
    <property type="entry name" value="P-loop containing nucleotide triphosphate hydrolases"/>
    <property type="match status" value="2"/>
</dbReference>